<feature type="region of interest" description="Disordered" evidence="1">
    <location>
        <begin position="23"/>
        <end position="53"/>
    </location>
</feature>
<reference evidence="3" key="1">
    <citation type="journal article" date="2015" name="Nature">
        <title>Complex archaea that bridge the gap between prokaryotes and eukaryotes.</title>
        <authorList>
            <person name="Spang A."/>
            <person name="Saw J.H."/>
            <person name="Jorgensen S.L."/>
            <person name="Zaremba-Niedzwiedzka K."/>
            <person name="Martijn J."/>
            <person name="Lind A.E."/>
            <person name="van Eijk R."/>
            <person name="Schleper C."/>
            <person name="Guy L."/>
            <person name="Ettema T.J."/>
        </authorList>
    </citation>
    <scope>NUCLEOTIDE SEQUENCE</scope>
</reference>
<keyword evidence="2" id="KW-1133">Transmembrane helix</keyword>
<feature type="region of interest" description="Disordered" evidence="1">
    <location>
        <begin position="76"/>
        <end position="98"/>
    </location>
</feature>
<keyword evidence="2" id="KW-0472">Membrane</keyword>
<sequence>MKKHTFAMVASGLLLASSVSFAQAPTDTGPSGVDGTGNPAPTTPPVGKPPVEGALGGVSGAGIALGVAAVGLAAVAASDSSDGSDDSATGTTGTTGTN</sequence>
<evidence type="ECO:0000256" key="2">
    <source>
        <dbReference type="SAM" id="Phobius"/>
    </source>
</evidence>
<dbReference type="AlphaFoldDB" id="A0A0F9TID7"/>
<evidence type="ECO:0000256" key="1">
    <source>
        <dbReference type="SAM" id="MobiDB-lite"/>
    </source>
</evidence>
<gene>
    <name evidence="3" type="ORF">LCGC14_0323810</name>
</gene>
<comment type="caution">
    <text evidence="3">The sequence shown here is derived from an EMBL/GenBank/DDBJ whole genome shotgun (WGS) entry which is preliminary data.</text>
</comment>
<accession>A0A0F9TID7</accession>
<organism evidence="3">
    <name type="scientific">marine sediment metagenome</name>
    <dbReference type="NCBI Taxonomy" id="412755"/>
    <lineage>
        <taxon>unclassified sequences</taxon>
        <taxon>metagenomes</taxon>
        <taxon>ecological metagenomes</taxon>
    </lineage>
</organism>
<proteinExistence type="predicted"/>
<keyword evidence="2" id="KW-0812">Transmembrane</keyword>
<protein>
    <submittedName>
        <fullName evidence="3">Uncharacterized protein</fullName>
    </submittedName>
</protein>
<feature type="transmembrane region" description="Helical" evidence="2">
    <location>
        <begin position="54"/>
        <end position="77"/>
    </location>
</feature>
<dbReference type="EMBL" id="LAZR01000221">
    <property type="protein sequence ID" value="KKN81010.1"/>
    <property type="molecule type" value="Genomic_DNA"/>
</dbReference>
<evidence type="ECO:0000313" key="3">
    <source>
        <dbReference type="EMBL" id="KKN81010.1"/>
    </source>
</evidence>
<name>A0A0F9TID7_9ZZZZ</name>